<keyword evidence="3" id="KW-1185">Reference proteome</keyword>
<feature type="region of interest" description="Disordered" evidence="1">
    <location>
        <begin position="1"/>
        <end position="55"/>
    </location>
</feature>
<evidence type="ECO:0000256" key="1">
    <source>
        <dbReference type="SAM" id="MobiDB-lite"/>
    </source>
</evidence>
<dbReference type="Gene3D" id="2.170.270.10">
    <property type="entry name" value="SET domain"/>
    <property type="match status" value="1"/>
</dbReference>
<organism evidence="2 3">
    <name type="scientific">Araneus ventricosus</name>
    <name type="common">Orbweaver spider</name>
    <name type="synonym">Epeira ventricosa</name>
    <dbReference type="NCBI Taxonomy" id="182803"/>
    <lineage>
        <taxon>Eukaryota</taxon>
        <taxon>Metazoa</taxon>
        <taxon>Ecdysozoa</taxon>
        <taxon>Arthropoda</taxon>
        <taxon>Chelicerata</taxon>
        <taxon>Arachnida</taxon>
        <taxon>Araneae</taxon>
        <taxon>Araneomorphae</taxon>
        <taxon>Entelegynae</taxon>
        <taxon>Araneoidea</taxon>
        <taxon>Araneidae</taxon>
        <taxon>Araneus</taxon>
    </lineage>
</organism>
<protein>
    <submittedName>
        <fullName evidence="2">Uncharacterized protein</fullName>
    </submittedName>
</protein>
<dbReference type="InterPro" id="IPR046341">
    <property type="entry name" value="SET_dom_sf"/>
</dbReference>
<dbReference type="OrthoDB" id="40579at2759"/>
<gene>
    <name evidence="2" type="ORF">AVEN_144540_1</name>
</gene>
<dbReference type="Proteomes" id="UP000499080">
    <property type="component" value="Unassembled WGS sequence"/>
</dbReference>
<evidence type="ECO:0000313" key="3">
    <source>
        <dbReference type="Proteomes" id="UP000499080"/>
    </source>
</evidence>
<accession>A0A4Y2S901</accession>
<dbReference type="EMBL" id="BGPR01020071">
    <property type="protein sequence ID" value="GBN83730.1"/>
    <property type="molecule type" value="Genomic_DNA"/>
</dbReference>
<dbReference type="AlphaFoldDB" id="A0A4Y2S901"/>
<evidence type="ECO:0000313" key="2">
    <source>
        <dbReference type="EMBL" id="GBN83730.1"/>
    </source>
</evidence>
<name>A0A4Y2S901_ARAVE</name>
<proteinExistence type="predicted"/>
<comment type="caution">
    <text evidence="2">The sequence shown here is derived from an EMBL/GenBank/DDBJ whole genome shotgun (WGS) entry which is preliminary data.</text>
</comment>
<feature type="compositionally biased region" description="Polar residues" evidence="1">
    <location>
        <begin position="1"/>
        <end position="11"/>
    </location>
</feature>
<reference evidence="2 3" key="1">
    <citation type="journal article" date="2019" name="Sci. Rep.">
        <title>Orb-weaving spider Araneus ventricosus genome elucidates the spidroin gene catalogue.</title>
        <authorList>
            <person name="Kono N."/>
            <person name="Nakamura H."/>
            <person name="Ohtoshi R."/>
            <person name="Moran D.A.P."/>
            <person name="Shinohara A."/>
            <person name="Yoshida Y."/>
            <person name="Fujiwara M."/>
            <person name="Mori M."/>
            <person name="Tomita M."/>
            <person name="Arakawa K."/>
        </authorList>
    </citation>
    <scope>NUCLEOTIDE SEQUENCE [LARGE SCALE GENOMIC DNA]</scope>
</reference>
<sequence length="261" mass="29267">MGNNRQYTSINEPRDTSRTYGITPKVPEFMMTKFKRPRNKTTDGQPKGNEDSRADFKLFAVPNPAPSKRMISNRGAGATSDISIVMETNSPSSETMTSTFITFRAVKPKEFGNKIFKSAETALKILENLFQCMEMNNMFGDMVENLTEPDCSKNTNSKLRYPKRNVPKKCYVTKKDNVEDEDEFLSCDICEKEYKGSCPVHGAMLQVLDTQVPKGEPGRAQRTLPHFFSVGISSLPKAGVCVDGDDTRCGDGFWTFRGKHP</sequence>